<keyword evidence="3 6" id="KW-0472">Membrane</keyword>
<dbReference type="SUPFAM" id="SSF48726">
    <property type="entry name" value="Immunoglobulin"/>
    <property type="match status" value="1"/>
</dbReference>
<dbReference type="GO" id="GO:0016020">
    <property type="term" value="C:membrane"/>
    <property type="evidence" value="ECO:0007669"/>
    <property type="project" value="UniProtKB-SubCell"/>
</dbReference>
<evidence type="ECO:0000256" key="4">
    <source>
        <dbReference type="ARBA" id="ARBA00023180"/>
    </source>
</evidence>
<feature type="signal peptide" evidence="7">
    <location>
        <begin position="1"/>
        <end position="23"/>
    </location>
</feature>
<keyword evidence="2 7" id="KW-0732">Signal</keyword>
<dbReference type="GeneID" id="114449279"/>
<feature type="region of interest" description="Disordered" evidence="5">
    <location>
        <begin position="272"/>
        <end position="327"/>
    </location>
</feature>
<keyword evidence="6" id="KW-0812">Transmembrane</keyword>
<dbReference type="PANTHER" id="PTHR12080">
    <property type="entry name" value="SIGNALING LYMPHOCYTIC ACTIVATION MOLECULE"/>
    <property type="match status" value="1"/>
</dbReference>
<keyword evidence="8" id="KW-1185">Reference proteome</keyword>
<name>A0A6P7K029_9TELE</name>
<keyword evidence="4" id="KW-0325">Glycoprotein</keyword>
<evidence type="ECO:0000256" key="5">
    <source>
        <dbReference type="SAM" id="MobiDB-lite"/>
    </source>
</evidence>
<dbReference type="InParanoid" id="A0A6P7K029"/>
<dbReference type="Proteomes" id="UP000515145">
    <property type="component" value="Chromosome 17"/>
</dbReference>
<accession>A0A6P7K029</accession>
<organism evidence="8 9">
    <name type="scientific">Parambassis ranga</name>
    <name type="common">Indian glassy fish</name>
    <dbReference type="NCBI Taxonomy" id="210632"/>
    <lineage>
        <taxon>Eukaryota</taxon>
        <taxon>Metazoa</taxon>
        <taxon>Chordata</taxon>
        <taxon>Craniata</taxon>
        <taxon>Vertebrata</taxon>
        <taxon>Euteleostomi</taxon>
        <taxon>Actinopterygii</taxon>
        <taxon>Neopterygii</taxon>
        <taxon>Teleostei</taxon>
        <taxon>Neoteleostei</taxon>
        <taxon>Acanthomorphata</taxon>
        <taxon>Ovalentaria</taxon>
        <taxon>Ambassidae</taxon>
        <taxon>Parambassis</taxon>
    </lineage>
</organism>
<feature type="compositionally biased region" description="Polar residues" evidence="5">
    <location>
        <begin position="281"/>
        <end position="292"/>
    </location>
</feature>
<keyword evidence="6" id="KW-1133">Transmembrane helix</keyword>
<dbReference type="RefSeq" id="XP_028282590.1">
    <property type="nucleotide sequence ID" value="XM_028426789.1"/>
</dbReference>
<evidence type="ECO:0000256" key="2">
    <source>
        <dbReference type="ARBA" id="ARBA00022729"/>
    </source>
</evidence>
<dbReference type="InterPro" id="IPR013783">
    <property type="entry name" value="Ig-like_fold"/>
</dbReference>
<evidence type="ECO:0000256" key="3">
    <source>
        <dbReference type="ARBA" id="ARBA00023136"/>
    </source>
</evidence>
<dbReference type="PANTHER" id="PTHR12080:SF80">
    <property type="entry name" value="IMMUNOGLOBULIN V-SET DOMAIN-CONTAINING PROTEIN"/>
    <property type="match status" value="1"/>
</dbReference>
<sequence length="327" mass="35757">MSVTAVVWVFMSCCLYQLQGSSAVTPVFVQTGQDVFLDVNEADVPEGFVVFLWRFNGRNNLVSFSPNSEPNILGDYTGRIELSDKKYSVTLKNLQNTDSGVYTARLTTTVDKTLAEYKVTVQDPVSPVGLTVDSVSNSSDSCNLTVTCSSVDSHISRNFTCDDTTCSQEGGERSEVTKSGASLQVYYLSNASIICNHSNQVSWTQDMTKNIRELCTQQQSSSSTVPRIIGGVSGGLILLCCVCAVGVVVHRRKRGKYEGENNENTMYAEVETHQPRDQRPLNKSSCSSQPDTIYSLAGSPPAPTQSTETSDRTQPESLYAQVEKVNR</sequence>
<dbReference type="InterPro" id="IPR036179">
    <property type="entry name" value="Ig-like_dom_sf"/>
</dbReference>
<evidence type="ECO:0000256" key="6">
    <source>
        <dbReference type="SAM" id="Phobius"/>
    </source>
</evidence>
<feature type="chain" id="PRO_5028370349" evidence="7">
    <location>
        <begin position="24"/>
        <end position="327"/>
    </location>
</feature>
<dbReference type="OrthoDB" id="8955135at2759"/>
<evidence type="ECO:0000256" key="7">
    <source>
        <dbReference type="SAM" id="SignalP"/>
    </source>
</evidence>
<dbReference type="InterPro" id="IPR015631">
    <property type="entry name" value="CD2/SLAM_rcpt"/>
</dbReference>
<dbReference type="AlphaFoldDB" id="A0A6P7K029"/>
<evidence type="ECO:0000313" key="8">
    <source>
        <dbReference type="Proteomes" id="UP000515145"/>
    </source>
</evidence>
<protein>
    <submittedName>
        <fullName evidence="9">Uncharacterized protein LOC114449279 isoform X1</fullName>
    </submittedName>
</protein>
<proteinExistence type="predicted"/>
<comment type="subcellular location">
    <subcellularLocation>
        <location evidence="1">Membrane</location>
    </subcellularLocation>
</comment>
<feature type="transmembrane region" description="Helical" evidence="6">
    <location>
        <begin position="228"/>
        <end position="249"/>
    </location>
</feature>
<dbReference type="Gene3D" id="2.60.40.10">
    <property type="entry name" value="Immunoglobulins"/>
    <property type="match status" value="1"/>
</dbReference>
<gene>
    <name evidence="9" type="primary">LOC114449279</name>
</gene>
<reference evidence="9" key="1">
    <citation type="submission" date="2025-08" db="UniProtKB">
        <authorList>
            <consortium name="RefSeq"/>
        </authorList>
    </citation>
    <scope>IDENTIFICATION</scope>
</reference>
<evidence type="ECO:0000256" key="1">
    <source>
        <dbReference type="ARBA" id="ARBA00004370"/>
    </source>
</evidence>
<evidence type="ECO:0000313" key="9">
    <source>
        <dbReference type="RefSeq" id="XP_028282590.1"/>
    </source>
</evidence>